<reference evidence="1 2" key="1">
    <citation type="submission" date="2018-11" db="EMBL/GenBank/DDBJ databases">
        <title>Genome sequences of Natronomonas sp. CBA1133.</title>
        <authorList>
            <person name="Roh S.W."/>
            <person name="Cha I.-T."/>
        </authorList>
    </citation>
    <scope>NUCLEOTIDE SEQUENCE [LARGE SCALE GENOMIC DNA]</scope>
    <source>
        <strain evidence="1 2">CBA1133</strain>
    </source>
</reference>
<protein>
    <submittedName>
        <fullName evidence="1">Uncharacterized protein</fullName>
    </submittedName>
</protein>
<dbReference type="EMBL" id="RJJC01000001">
    <property type="protein sequence ID" value="RNJ27066.1"/>
    <property type="molecule type" value="Genomic_DNA"/>
</dbReference>
<organism evidence="1 2">
    <name type="scientific">Halosegnis longus</name>
    <dbReference type="NCBI Taxonomy" id="2216012"/>
    <lineage>
        <taxon>Archaea</taxon>
        <taxon>Methanobacteriati</taxon>
        <taxon>Methanobacteriota</taxon>
        <taxon>Stenosarchaea group</taxon>
        <taxon>Halobacteria</taxon>
        <taxon>Halobacteriales</taxon>
        <taxon>Natronomonadaceae</taxon>
        <taxon>Halosegnis</taxon>
    </lineage>
</organism>
<gene>
    <name evidence="1" type="ORF">Nmn1133_10510</name>
</gene>
<sequence length="170" mass="17931">MDIARTAPVAVVAVVALTALVSGPTTPLDFTPNSLPCDSDVRSQVGNATVDVRSLPDRATLTQTEYGARVWTLSVPPAVVNVSDVQGRPAVSYRIFIPELGRQVGSRTVVSSCTTGRISLTVGESTFPPDEVAPGEYNATVSVIYRGTDAGQQVERTLAERTITVVAEKS</sequence>
<dbReference type="Proteomes" id="UP000270581">
    <property type="component" value="Unassembled WGS sequence"/>
</dbReference>
<evidence type="ECO:0000313" key="1">
    <source>
        <dbReference type="EMBL" id="RNJ27066.1"/>
    </source>
</evidence>
<proteinExistence type="predicted"/>
<comment type="caution">
    <text evidence="1">The sequence shown here is derived from an EMBL/GenBank/DDBJ whole genome shotgun (WGS) entry which is preliminary data.</text>
</comment>
<accession>A0AAJ4UWG6</accession>
<keyword evidence="2" id="KW-1185">Reference proteome</keyword>
<dbReference type="RefSeq" id="WP_123124359.1">
    <property type="nucleotide sequence ID" value="NZ_RJJC01000001.1"/>
</dbReference>
<evidence type="ECO:0000313" key="2">
    <source>
        <dbReference type="Proteomes" id="UP000270581"/>
    </source>
</evidence>
<dbReference type="AlphaFoldDB" id="A0AAJ4UWG6"/>
<name>A0AAJ4UWG6_9EURY</name>